<feature type="transmembrane region" description="Helical" evidence="1">
    <location>
        <begin position="79"/>
        <end position="102"/>
    </location>
</feature>
<dbReference type="EnsemblMetazoa" id="GPPI050477-RA">
    <property type="protein sequence ID" value="GPPI050477-PA"/>
    <property type="gene ID" value="GPPI050477"/>
</dbReference>
<name>A0A1B0C6I4_9MUSC</name>
<dbReference type="AlphaFoldDB" id="A0A1B0C6I4"/>
<organism evidence="2 3">
    <name type="scientific">Glossina palpalis gambiensis</name>
    <dbReference type="NCBI Taxonomy" id="67801"/>
    <lineage>
        <taxon>Eukaryota</taxon>
        <taxon>Metazoa</taxon>
        <taxon>Ecdysozoa</taxon>
        <taxon>Arthropoda</taxon>
        <taxon>Hexapoda</taxon>
        <taxon>Insecta</taxon>
        <taxon>Pterygota</taxon>
        <taxon>Neoptera</taxon>
        <taxon>Endopterygota</taxon>
        <taxon>Diptera</taxon>
        <taxon>Brachycera</taxon>
        <taxon>Muscomorpha</taxon>
        <taxon>Hippoboscoidea</taxon>
        <taxon>Glossinidae</taxon>
        <taxon>Glossina</taxon>
    </lineage>
</organism>
<proteinExistence type="predicted"/>
<reference evidence="3" key="1">
    <citation type="submission" date="2015-01" db="EMBL/GenBank/DDBJ databases">
        <authorList>
            <person name="Aksoy S."/>
            <person name="Warren W."/>
            <person name="Wilson R.K."/>
        </authorList>
    </citation>
    <scope>NUCLEOTIDE SEQUENCE [LARGE SCALE GENOMIC DNA]</scope>
    <source>
        <strain evidence="3">IAEA</strain>
    </source>
</reference>
<accession>A0A1B0C6I4</accession>
<evidence type="ECO:0000313" key="3">
    <source>
        <dbReference type="Proteomes" id="UP000092460"/>
    </source>
</evidence>
<keyword evidence="1" id="KW-0472">Membrane</keyword>
<evidence type="ECO:0000256" key="1">
    <source>
        <dbReference type="SAM" id="Phobius"/>
    </source>
</evidence>
<dbReference type="Proteomes" id="UP000092460">
    <property type="component" value="Unassembled WGS sequence"/>
</dbReference>
<keyword evidence="1" id="KW-1133">Transmembrane helix</keyword>
<reference evidence="2" key="2">
    <citation type="submission" date="2020-05" db="UniProtKB">
        <authorList>
            <consortium name="EnsemblMetazoa"/>
        </authorList>
    </citation>
    <scope>IDENTIFICATION</scope>
    <source>
        <strain evidence="2">IAEA</strain>
    </source>
</reference>
<dbReference type="EMBL" id="JXJN01026673">
    <property type="status" value="NOT_ANNOTATED_CDS"/>
    <property type="molecule type" value="Genomic_DNA"/>
</dbReference>
<evidence type="ECO:0000313" key="2">
    <source>
        <dbReference type="EnsemblMetazoa" id="GPPI050477-PA"/>
    </source>
</evidence>
<sequence length="132" mass="15278">MVNLPPIAETRHHLAIQRSTFGNTIDVQIGSEREQRLCEPDNCYNKSDLYLLPHNFGSTHISRRWMEGWMQLWEDCKKIGLPLTLGISRGVILVGSLLYFYFLCCASRQTTSVEFYTEGSYNSPTKLHHLER</sequence>
<dbReference type="VEuPathDB" id="VectorBase:GPPI050477"/>
<protein>
    <submittedName>
        <fullName evidence="2">Uncharacterized protein</fullName>
    </submittedName>
</protein>
<keyword evidence="3" id="KW-1185">Reference proteome</keyword>
<keyword evidence="1" id="KW-0812">Transmembrane</keyword>